<dbReference type="UniPathway" id="UPA00077">
    <property type="reaction ID" value="UER00155"/>
</dbReference>
<evidence type="ECO:0000259" key="9">
    <source>
        <dbReference type="Pfam" id="PF01288"/>
    </source>
</evidence>
<dbReference type="Proteomes" id="UP000259211">
    <property type="component" value="Unassembled WGS sequence"/>
</dbReference>
<dbReference type="EMBL" id="NOWI01000012">
    <property type="protein sequence ID" value="RFT42104.1"/>
    <property type="molecule type" value="Genomic_DNA"/>
</dbReference>
<dbReference type="Pfam" id="PF01288">
    <property type="entry name" value="HPPK"/>
    <property type="match status" value="1"/>
</dbReference>
<accession>A0A3E2DAC9</accession>
<comment type="catalytic activity">
    <reaction evidence="1">
        <text>6-hydroxymethyl-7,8-dihydropterin + ATP = (7,8-dihydropterin-6-yl)methyl diphosphate + AMP + H(+)</text>
        <dbReference type="Rhea" id="RHEA:11412"/>
        <dbReference type="ChEBI" id="CHEBI:15378"/>
        <dbReference type="ChEBI" id="CHEBI:30616"/>
        <dbReference type="ChEBI" id="CHEBI:44841"/>
        <dbReference type="ChEBI" id="CHEBI:72950"/>
        <dbReference type="ChEBI" id="CHEBI:456215"/>
        <dbReference type="EC" id="2.7.6.3"/>
    </reaction>
</comment>
<evidence type="ECO:0000313" key="10">
    <source>
        <dbReference type="EMBL" id="RFT42104.1"/>
    </source>
</evidence>
<dbReference type="AlphaFoldDB" id="A0A3E2DAC9"/>
<dbReference type="SUPFAM" id="SSF55083">
    <property type="entry name" value="6-hydroxymethyl-7,8-dihydropterin pyrophosphokinase, HPPK"/>
    <property type="match status" value="1"/>
</dbReference>
<evidence type="ECO:0000256" key="8">
    <source>
        <dbReference type="ARBA" id="ARBA00022909"/>
    </source>
</evidence>
<dbReference type="GO" id="GO:0005524">
    <property type="term" value="F:ATP binding"/>
    <property type="evidence" value="ECO:0007669"/>
    <property type="project" value="UniProtKB-KW"/>
</dbReference>
<dbReference type="GO" id="GO:0003848">
    <property type="term" value="F:2-amino-4-hydroxy-6-hydroxymethyldihydropteridine diphosphokinase activity"/>
    <property type="evidence" value="ECO:0007669"/>
    <property type="project" value="UniProtKB-EC"/>
</dbReference>
<comment type="pathway">
    <text evidence="2">Cofactor biosynthesis; tetrahydrofolate biosynthesis; 2-amino-4-hydroxy-6-hydroxymethyl-7,8-dihydropteridine diphosphate from 7,8-dihydroneopterin triphosphate: step 4/4.</text>
</comment>
<dbReference type="PANTHER" id="PTHR43071">
    <property type="entry name" value="2-AMINO-4-HYDROXY-6-HYDROXYMETHYLDIHYDROPTERIDINE PYROPHOSPHOKINASE"/>
    <property type="match status" value="1"/>
</dbReference>
<evidence type="ECO:0000256" key="5">
    <source>
        <dbReference type="ARBA" id="ARBA00022741"/>
    </source>
</evidence>
<evidence type="ECO:0000256" key="6">
    <source>
        <dbReference type="ARBA" id="ARBA00022777"/>
    </source>
</evidence>
<dbReference type="CDD" id="cd00483">
    <property type="entry name" value="HPPK"/>
    <property type="match status" value="1"/>
</dbReference>
<keyword evidence="6 10" id="KW-0418">Kinase</keyword>
<dbReference type="InterPro" id="IPR035907">
    <property type="entry name" value="Hppk_sf"/>
</dbReference>
<dbReference type="GO" id="GO:0046656">
    <property type="term" value="P:folic acid biosynthetic process"/>
    <property type="evidence" value="ECO:0007669"/>
    <property type="project" value="UniProtKB-KW"/>
</dbReference>
<feature type="domain" description="7,8-dihydro-6-hydroxymethylpterin-pyrophosphokinase" evidence="9">
    <location>
        <begin position="5"/>
        <end position="131"/>
    </location>
</feature>
<name>A0A3E2DAC9_9ACTN</name>
<proteinExistence type="predicted"/>
<dbReference type="PANTHER" id="PTHR43071:SF1">
    <property type="entry name" value="2-AMINO-4-HYDROXY-6-HYDROXYMETHYLDIHYDROPTERIDINE PYROPHOSPHOKINASE"/>
    <property type="match status" value="1"/>
</dbReference>
<evidence type="ECO:0000313" key="11">
    <source>
        <dbReference type="Proteomes" id="UP000259211"/>
    </source>
</evidence>
<dbReference type="GO" id="GO:0046654">
    <property type="term" value="P:tetrahydrofolate biosynthetic process"/>
    <property type="evidence" value="ECO:0007669"/>
    <property type="project" value="UniProtKB-UniPathway"/>
</dbReference>
<dbReference type="EC" id="2.7.6.3" evidence="3"/>
<keyword evidence="8" id="KW-0289">Folate biosynthesis</keyword>
<dbReference type="NCBIfam" id="TIGR01498">
    <property type="entry name" value="folK"/>
    <property type="match status" value="1"/>
</dbReference>
<dbReference type="GO" id="GO:0016301">
    <property type="term" value="F:kinase activity"/>
    <property type="evidence" value="ECO:0007669"/>
    <property type="project" value="UniProtKB-KW"/>
</dbReference>
<evidence type="ECO:0000256" key="3">
    <source>
        <dbReference type="ARBA" id="ARBA00013253"/>
    </source>
</evidence>
<dbReference type="InterPro" id="IPR000550">
    <property type="entry name" value="Hppk"/>
</dbReference>
<dbReference type="Gene3D" id="3.30.70.560">
    <property type="entry name" value="7,8-Dihydro-6-hydroxymethylpterin-pyrophosphokinase HPPK"/>
    <property type="match status" value="1"/>
</dbReference>
<evidence type="ECO:0000256" key="7">
    <source>
        <dbReference type="ARBA" id="ARBA00022840"/>
    </source>
</evidence>
<keyword evidence="4" id="KW-0808">Transferase</keyword>
<evidence type="ECO:0000256" key="1">
    <source>
        <dbReference type="ARBA" id="ARBA00000198"/>
    </source>
</evidence>
<protein>
    <recommendedName>
        <fullName evidence="3">2-amino-4-hydroxy-6-hydroxymethyldihydropteridine diphosphokinase</fullName>
        <ecNumber evidence="3">2.7.6.3</ecNumber>
    </recommendedName>
</protein>
<keyword evidence="7" id="KW-0067">ATP-binding</keyword>
<keyword evidence="5" id="KW-0547">Nucleotide-binding</keyword>
<evidence type="ECO:0000256" key="2">
    <source>
        <dbReference type="ARBA" id="ARBA00005051"/>
    </source>
</evidence>
<gene>
    <name evidence="10" type="primary">folK</name>
    <name evidence="10" type="ORF">CHT91_11570</name>
</gene>
<reference evidence="10 11" key="1">
    <citation type="submission" date="2017-07" db="EMBL/GenBank/DDBJ databases">
        <authorList>
            <person name="Sun Z.S."/>
            <person name="Albrecht U."/>
            <person name="Echele G."/>
            <person name="Lee C.C."/>
        </authorList>
    </citation>
    <scope>NUCLEOTIDE SEQUENCE [LARGE SCALE GENOMIC DNA]</scope>
    <source>
        <strain evidence="10 11">P16-029</strain>
    </source>
</reference>
<dbReference type="RefSeq" id="WP_117189759.1">
    <property type="nucleotide sequence ID" value="NZ_NOWI01000012.1"/>
</dbReference>
<organism evidence="10 11">
    <name type="scientific">Cutibacterium avidum</name>
    <dbReference type="NCBI Taxonomy" id="33010"/>
    <lineage>
        <taxon>Bacteria</taxon>
        <taxon>Bacillati</taxon>
        <taxon>Actinomycetota</taxon>
        <taxon>Actinomycetes</taxon>
        <taxon>Propionibacteriales</taxon>
        <taxon>Propionibacteriaceae</taxon>
        <taxon>Cutibacterium</taxon>
    </lineage>
</organism>
<evidence type="ECO:0000256" key="4">
    <source>
        <dbReference type="ARBA" id="ARBA00022679"/>
    </source>
</evidence>
<sequence length="185" mass="20236">MKAVFSLGSNMGNPFAHLRDAVRLISETPGLHDVVVSPVYVTAPVGGVQQDDFLNLVVVATSDLPPSVLLERAHVIEDAHGRERTIPNGPRTLDVDLICVGDETVTTDELTLPHPRAHERAFVLVPWSDADPEAELPGYGRVVDLLARFDADDVANVVKPYSRQIDVAGVTVARGWDERREEEDL</sequence>
<comment type="caution">
    <text evidence="10">The sequence shown here is derived from an EMBL/GenBank/DDBJ whole genome shotgun (WGS) entry which is preliminary data.</text>
</comment>